<feature type="domain" description="CdaR GGDEF-like" evidence="3">
    <location>
        <begin position="133"/>
        <end position="253"/>
    </location>
</feature>
<dbReference type="InterPro" id="IPR042070">
    <property type="entry name" value="PucR_C-HTH_sf"/>
</dbReference>
<evidence type="ECO:0000313" key="5">
    <source>
        <dbReference type="Proteomes" id="UP000502508"/>
    </source>
</evidence>
<proteinExistence type="inferred from homology"/>
<dbReference type="KEGG" id="pfla:Pflav_012820"/>
<dbReference type="InterPro" id="IPR041522">
    <property type="entry name" value="CdaR_GGDEF"/>
</dbReference>
<dbReference type="InterPro" id="IPR051448">
    <property type="entry name" value="CdaR-like_regulators"/>
</dbReference>
<reference evidence="4 5" key="2">
    <citation type="submission" date="2020-03" db="EMBL/GenBank/DDBJ databases">
        <authorList>
            <person name="Ichikawa N."/>
            <person name="Kimura A."/>
            <person name="Kitahashi Y."/>
            <person name="Uohara A."/>
        </authorList>
    </citation>
    <scope>NUCLEOTIDE SEQUENCE [LARGE SCALE GENOMIC DNA]</scope>
    <source>
        <strain evidence="4 5">NBRC 107702</strain>
    </source>
</reference>
<dbReference type="AlphaFoldDB" id="A0A6F8XM27"/>
<evidence type="ECO:0000256" key="1">
    <source>
        <dbReference type="ARBA" id="ARBA00006754"/>
    </source>
</evidence>
<dbReference type="Pfam" id="PF17853">
    <property type="entry name" value="GGDEF_2"/>
    <property type="match status" value="1"/>
</dbReference>
<comment type="similarity">
    <text evidence="1">Belongs to the CdaR family.</text>
</comment>
<evidence type="ECO:0000259" key="3">
    <source>
        <dbReference type="Pfam" id="PF17853"/>
    </source>
</evidence>
<feature type="domain" description="PucR C-terminal helix-turn-helix" evidence="2">
    <location>
        <begin position="305"/>
        <end position="360"/>
    </location>
</feature>
<dbReference type="EMBL" id="AP022870">
    <property type="protein sequence ID" value="BCB74872.1"/>
    <property type="molecule type" value="Genomic_DNA"/>
</dbReference>
<gene>
    <name evidence="4" type="ORF">Pflav_012820</name>
</gene>
<evidence type="ECO:0000313" key="4">
    <source>
        <dbReference type="EMBL" id="BCB74872.1"/>
    </source>
</evidence>
<dbReference type="Gene3D" id="1.10.10.2840">
    <property type="entry name" value="PucR C-terminal helix-turn-helix domain"/>
    <property type="match status" value="1"/>
</dbReference>
<evidence type="ECO:0000259" key="2">
    <source>
        <dbReference type="Pfam" id="PF13556"/>
    </source>
</evidence>
<accession>A0A6F8XM27</accession>
<protein>
    <recommendedName>
        <fullName evidence="6">Transcriptional regulator</fullName>
    </recommendedName>
</protein>
<dbReference type="PANTHER" id="PTHR33744">
    <property type="entry name" value="CARBOHYDRATE DIACID REGULATOR"/>
    <property type="match status" value="1"/>
</dbReference>
<reference evidence="4 5" key="1">
    <citation type="submission" date="2020-03" db="EMBL/GenBank/DDBJ databases">
        <title>Whole genome shotgun sequence of Phytohabitans flavus NBRC 107702.</title>
        <authorList>
            <person name="Komaki H."/>
            <person name="Tamura T."/>
        </authorList>
    </citation>
    <scope>NUCLEOTIDE SEQUENCE [LARGE SCALE GENOMIC DNA]</scope>
    <source>
        <strain evidence="4 5">NBRC 107702</strain>
    </source>
</reference>
<sequence>MAAATVAAETQVPAELLTSYLEIIEAAVRTGRRPDNTRLIACRQHGNEAATRGIALRTVINSCLRVTELAAPGLPGLASAPTPTAARSAAVALVATVRHLVDALTEGYEHAQAEAALAGVSDRRQFTYDLLNGSTSPGRLVELAHRFGIQLAGRHQVLVARLRTGSAQLQAVAGDVEDRLTSRFGRQNVLVASQNDLLVCVTSGTLRGAAGELAHHLLTALGVESDWQIGVGRPHLGPRGVQESYEEARDALTLADRLGLAAPVLRAADLLVFPVLLRDRGAITDLVESVLAPLIEARGGAGPMLETLSTYFDSHGNTNATARLLSLSPRAVAYRLERVRRLTGYDPDDPTQRFTLQTAVLGARLLGWPES</sequence>
<name>A0A6F8XM27_9ACTN</name>
<dbReference type="Proteomes" id="UP000502508">
    <property type="component" value="Chromosome"/>
</dbReference>
<keyword evidence="5" id="KW-1185">Reference proteome</keyword>
<dbReference type="InterPro" id="IPR025736">
    <property type="entry name" value="PucR_C-HTH_dom"/>
</dbReference>
<dbReference type="PANTHER" id="PTHR33744:SF1">
    <property type="entry name" value="DNA-BINDING TRANSCRIPTIONAL ACTIVATOR ADER"/>
    <property type="match status" value="1"/>
</dbReference>
<dbReference type="Pfam" id="PF13556">
    <property type="entry name" value="HTH_30"/>
    <property type="match status" value="1"/>
</dbReference>
<evidence type="ECO:0008006" key="6">
    <source>
        <dbReference type="Google" id="ProtNLM"/>
    </source>
</evidence>
<organism evidence="4 5">
    <name type="scientific">Phytohabitans flavus</name>
    <dbReference type="NCBI Taxonomy" id="1076124"/>
    <lineage>
        <taxon>Bacteria</taxon>
        <taxon>Bacillati</taxon>
        <taxon>Actinomycetota</taxon>
        <taxon>Actinomycetes</taxon>
        <taxon>Micromonosporales</taxon>
        <taxon>Micromonosporaceae</taxon>
    </lineage>
</organism>